<dbReference type="EMBL" id="JARBHA010000019">
    <property type="protein sequence ID" value="KAJ9671386.1"/>
    <property type="molecule type" value="Genomic_DNA"/>
</dbReference>
<accession>A0AA38YJ30</accession>
<organism evidence="4 5">
    <name type="scientific">Vitis rotundifolia</name>
    <name type="common">Muscadine grape</name>
    <dbReference type="NCBI Taxonomy" id="103349"/>
    <lineage>
        <taxon>Eukaryota</taxon>
        <taxon>Viridiplantae</taxon>
        <taxon>Streptophyta</taxon>
        <taxon>Embryophyta</taxon>
        <taxon>Tracheophyta</taxon>
        <taxon>Spermatophyta</taxon>
        <taxon>Magnoliopsida</taxon>
        <taxon>eudicotyledons</taxon>
        <taxon>Gunneridae</taxon>
        <taxon>Pentapetalae</taxon>
        <taxon>rosids</taxon>
        <taxon>Vitales</taxon>
        <taxon>Vitaceae</taxon>
        <taxon>Viteae</taxon>
        <taxon>Vitis</taxon>
    </lineage>
</organism>
<protein>
    <recommendedName>
        <fullName evidence="3">Disease resistance protein winged helix domain-containing protein</fullName>
    </recommendedName>
</protein>
<keyword evidence="2" id="KW-0611">Plant defense</keyword>
<dbReference type="Proteomes" id="UP001168098">
    <property type="component" value="Unassembled WGS sequence"/>
</dbReference>
<name>A0AA38YJ30_VITRO</name>
<keyword evidence="5" id="KW-1185">Reference proteome</keyword>
<dbReference type="PANTHER" id="PTHR33463:SF187">
    <property type="entry name" value="AND NB-ARC DOMAIN DISEASE RESISTANCE PROTEIN, PUTATIVE-RELATED"/>
    <property type="match status" value="1"/>
</dbReference>
<keyword evidence="1" id="KW-0677">Repeat</keyword>
<evidence type="ECO:0000256" key="1">
    <source>
        <dbReference type="ARBA" id="ARBA00022737"/>
    </source>
</evidence>
<feature type="domain" description="Disease resistance protein winged helix" evidence="3">
    <location>
        <begin position="43"/>
        <end position="106"/>
    </location>
</feature>
<dbReference type="InterPro" id="IPR050905">
    <property type="entry name" value="Plant_NBS-LRR"/>
</dbReference>
<dbReference type="InterPro" id="IPR058922">
    <property type="entry name" value="WHD_DRP"/>
</dbReference>
<sequence>MAKDSVKESVGLPLAIVTTVRSMRHTIHMENDAYKILEFNYNHYKIRRVSLIKYWIAEEFVEEMGSRQAEHDRGHAILSKLENVCLLDRCESGKYVKFHDVIKDMVINIKNSRFMVKIRGNFKNLPSELKWSNNLERVQLMGRELSTLKFVPNCPKLDTLFLQTPQQPNLQLPKLYKSFLQSRPGTYEGLPKSFFVHMLGLGVLDSSYTYIAVLPNPSMTW</sequence>
<proteinExistence type="predicted"/>
<gene>
    <name evidence="4" type="ORF">PVL29_025199</name>
</gene>
<evidence type="ECO:0000313" key="4">
    <source>
        <dbReference type="EMBL" id="KAJ9671386.1"/>
    </source>
</evidence>
<dbReference type="Pfam" id="PF23559">
    <property type="entry name" value="WHD_DRP"/>
    <property type="match status" value="1"/>
</dbReference>
<comment type="caution">
    <text evidence="4">The sequence shown here is derived from an EMBL/GenBank/DDBJ whole genome shotgun (WGS) entry which is preliminary data.</text>
</comment>
<evidence type="ECO:0000313" key="5">
    <source>
        <dbReference type="Proteomes" id="UP001168098"/>
    </source>
</evidence>
<reference evidence="4 5" key="1">
    <citation type="journal article" date="2023" name="BMC Biotechnol.">
        <title>Vitis rotundifolia cv Carlos genome sequencing.</title>
        <authorList>
            <person name="Huff M."/>
            <person name="Hulse-Kemp A."/>
            <person name="Scheffler B."/>
            <person name="Youngblood R."/>
            <person name="Simpson S."/>
            <person name="Babiker E."/>
            <person name="Staton M."/>
        </authorList>
    </citation>
    <scope>NUCLEOTIDE SEQUENCE [LARGE SCALE GENOMIC DNA]</scope>
    <source>
        <tissue evidence="4">Leaf</tissue>
    </source>
</reference>
<evidence type="ECO:0000256" key="2">
    <source>
        <dbReference type="ARBA" id="ARBA00022821"/>
    </source>
</evidence>
<dbReference type="PANTHER" id="PTHR33463">
    <property type="entry name" value="NB-ARC DOMAIN-CONTAINING PROTEIN-RELATED"/>
    <property type="match status" value="1"/>
</dbReference>
<evidence type="ECO:0000259" key="3">
    <source>
        <dbReference type="Pfam" id="PF23559"/>
    </source>
</evidence>
<dbReference type="AlphaFoldDB" id="A0AA38YJ30"/>